<name>A0A166QET1_9AGAM</name>
<dbReference type="Proteomes" id="UP000076532">
    <property type="component" value="Unassembled WGS sequence"/>
</dbReference>
<dbReference type="SUPFAM" id="SSF52047">
    <property type="entry name" value="RNI-like"/>
    <property type="match status" value="1"/>
</dbReference>
<dbReference type="EMBL" id="KV417510">
    <property type="protein sequence ID" value="KZP27071.1"/>
    <property type="molecule type" value="Genomic_DNA"/>
</dbReference>
<evidence type="ECO:0000313" key="2">
    <source>
        <dbReference type="Proteomes" id="UP000076532"/>
    </source>
</evidence>
<proteinExistence type="predicted"/>
<organism evidence="1 2">
    <name type="scientific">Athelia psychrophila</name>
    <dbReference type="NCBI Taxonomy" id="1759441"/>
    <lineage>
        <taxon>Eukaryota</taxon>
        <taxon>Fungi</taxon>
        <taxon>Dikarya</taxon>
        <taxon>Basidiomycota</taxon>
        <taxon>Agaricomycotina</taxon>
        <taxon>Agaricomycetes</taxon>
        <taxon>Agaricomycetidae</taxon>
        <taxon>Atheliales</taxon>
        <taxon>Atheliaceae</taxon>
        <taxon>Athelia</taxon>
    </lineage>
</organism>
<sequence length="304" mass="34304">MRITSLRALESISLDGSFSKSINSPRAEEITAWLGSFANLKRLELFQFLFDSFRPLRDVVCACPGLKHLFIHRCRLRARRPLLEQHSLPEPRIPPCPPLQALRTVNCEFDEELFKWVAVGASSSLLKSICIGFDTVEKHQASLGRLLRALGPTLEQLSIRYDPFNFKHDASISYEQIDLTHNTRLEVLSFWDLPSPIIPHNGLSIIKQVSSSSFRELNVSLHHSLCGAGGISPEGLRELAAIDTVLQRPSFVNLEGFNIGLPKVVHSIQELFPRTAARNRLRIMSASDVQRSHALRNAKLWTWP</sequence>
<gene>
    <name evidence="1" type="ORF">FIBSPDRAFT_948724</name>
</gene>
<dbReference type="InterPro" id="IPR032675">
    <property type="entry name" value="LRR_dom_sf"/>
</dbReference>
<accession>A0A166QET1</accession>
<protein>
    <recommendedName>
        <fullName evidence="3">F-box domain-containing protein</fullName>
    </recommendedName>
</protein>
<dbReference type="OrthoDB" id="2788229at2759"/>
<dbReference type="AlphaFoldDB" id="A0A166QET1"/>
<keyword evidence="2" id="KW-1185">Reference proteome</keyword>
<evidence type="ECO:0000313" key="1">
    <source>
        <dbReference type="EMBL" id="KZP27071.1"/>
    </source>
</evidence>
<dbReference type="Gene3D" id="3.80.10.10">
    <property type="entry name" value="Ribonuclease Inhibitor"/>
    <property type="match status" value="1"/>
</dbReference>
<reference evidence="1 2" key="1">
    <citation type="journal article" date="2016" name="Mol. Biol. Evol.">
        <title>Comparative Genomics of Early-Diverging Mushroom-Forming Fungi Provides Insights into the Origins of Lignocellulose Decay Capabilities.</title>
        <authorList>
            <person name="Nagy L.G."/>
            <person name="Riley R."/>
            <person name="Tritt A."/>
            <person name="Adam C."/>
            <person name="Daum C."/>
            <person name="Floudas D."/>
            <person name="Sun H."/>
            <person name="Yadav J.S."/>
            <person name="Pangilinan J."/>
            <person name="Larsson K.H."/>
            <person name="Matsuura K."/>
            <person name="Barry K."/>
            <person name="Labutti K."/>
            <person name="Kuo R."/>
            <person name="Ohm R.A."/>
            <person name="Bhattacharya S.S."/>
            <person name="Shirouzu T."/>
            <person name="Yoshinaga Y."/>
            <person name="Martin F.M."/>
            <person name="Grigoriev I.V."/>
            <person name="Hibbett D.S."/>
        </authorList>
    </citation>
    <scope>NUCLEOTIDE SEQUENCE [LARGE SCALE GENOMIC DNA]</scope>
    <source>
        <strain evidence="1 2">CBS 109695</strain>
    </source>
</reference>
<evidence type="ECO:0008006" key="3">
    <source>
        <dbReference type="Google" id="ProtNLM"/>
    </source>
</evidence>